<keyword evidence="2 5" id="KW-0560">Oxidoreductase</keyword>
<dbReference type="RefSeq" id="WP_225698169.1">
    <property type="nucleotide sequence ID" value="NZ_JAIXNE010000002.1"/>
</dbReference>
<evidence type="ECO:0000313" key="4">
    <source>
        <dbReference type="EMBL" id="MCA6076240.1"/>
    </source>
</evidence>
<dbReference type="PANTHER" id="PTHR24321:SF8">
    <property type="entry name" value="ESTRADIOL 17-BETA-DEHYDROGENASE 8-RELATED"/>
    <property type="match status" value="1"/>
</dbReference>
<dbReference type="GO" id="GO:0047936">
    <property type="term" value="F:glucose 1-dehydrogenase [NAD(P)+] activity"/>
    <property type="evidence" value="ECO:0007669"/>
    <property type="project" value="UniProtKB-EC"/>
</dbReference>
<dbReference type="Proteomes" id="UP001139409">
    <property type="component" value="Unassembled WGS sequence"/>
</dbReference>
<protein>
    <submittedName>
        <fullName evidence="5">Glucose 1-dehydrogenase</fullName>
        <ecNumber evidence="5">1.1.1.47</ecNumber>
    </submittedName>
</protein>
<dbReference type="NCBIfam" id="NF005559">
    <property type="entry name" value="PRK07231.1"/>
    <property type="match status" value="1"/>
</dbReference>
<dbReference type="EMBL" id="JAIXNE010000003">
    <property type="protein sequence ID" value="MCA6076240.1"/>
    <property type="molecule type" value="Genomic_DNA"/>
</dbReference>
<dbReference type="InterPro" id="IPR036291">
    <property type="entry name" value="NAD(P)-bd_dom_sf"/>
</dbReference>
<dbReference type="PROSITE" id="PS00061">
    <property type="entry name" value="ADH_SHORT"/>
    <property type="match status" value="1"/>
</dbReference>
<dbReference type="EMBL" id="JAIXNE010000002">
    <property type="protein sequence ID" value="MCA6075063.1"/>
    <property type="molecule type" value="Genomic_DNA"/>
</dbReference>
<dbReference type="Pfam" id="PF13561">
    <property type="entry name" value="adh_short_C2"/>
    <property type="match status" value="1"/>
</dbReference>
<dbReference type="PRINTS" id="PR00081">
    <property type="entry name" value="GDHRDH"/>
</dbReference>
<evidence type="ECO:0000256" key="1">
    <source>
        <dbReference type="ARBA" id="ARBA00006484"/>
    </source>
</evidence>
<dbReference type="PANTHER" id="PTHR24321">
    <property type="entry name" value="DEHYDROGENASES, SHORT CHAIN"/>
    <property type="match status" value="1"/>
</dbReference>
<sequence>MSTIKDKVALITGASSGIGRSTAEAFAAKGAKVVVAARRKDELDSLVESIENMGGQASAIKTDVSNAKSVEQMVEHTMDVFGRLDYAVNNAGIEGNFGAITDLSEEDWDNVMNINLKGIFLSMKYEARAMIKLGNGGSIVNIGSVNSFLGFPTGSAYVTSKHGLIGLTSSVSAELAPQGIRVNLLCPGVTDTPMHRRLRGIVGDELYDQGLLPTVHLRRAGLPEEMAKSILFLCSDESSYITGSTLTVDGGLTLTM</sequence>
<dbReference type="EC" id="1.1.1.47" evidence="5"/>
<dbReference type="SUPFAM" id="SSF51735">
    <property type="entry name" value="NAD(P)-binding Rossmann-fold domains"/>
    <property type="match status" value="1"/>
</dbReference>
<evidence type="ECO:0000313" key="5">
    <source>
        <dbReference type="EMBL" id="MCA6077368.1"/>
    </source>
</evidence>
<organism evidence="5 6">
    <name type="scientific">Fulvivirga sedimenti</name>
    <dbReference type="NCBI Taxonomy" id="2879465"/>
    <lineage>
        <taxon>Bacteria</taxon>
        <taxon>Pseudomonadati</taxon>
        <taxon>Bacteroidota</taxon>
        <taxon>Cytophagia</taxon>
        <taxon>Cytophagales</taxon>
        <taxon>Fulvivirgaceae</taxon>
        <taxon>Fulvivirga</taxon>
    </lineage>
</organism>
<proteinExistence type="inferred from homology"/>
<name>A0A9X1HS77_9BACT</name>
<evidence type="ECO:0000313" key="3">
    <source>
        <dbReference type="EMBL" id="MCA6075063.1"/>
    </source>
</evidence>
<dbReference type="NCBIfam" id="NF009466">
    <property type="entry name" value="PRK12826.1-2"/>
    <property type="match status" value="1"/>
</dbReference>
<dbReference type="PRINTS" id="PR00080">
    <property type="entry name" value="SDRFAMILY"/>
</dbReference>
<accession>A0A9X1HS77</accession>
<dbReference type="InterPro" id="IPR002347">
    <property type="entry name" value="SDR_fam"/>
</dbReference>
<comment type="caution">
    <text evidence="5">The sequence shown here is derived from an EMBL/GenBank/DDBJ whole genome shotgun (WGS) entry which is preliminary data.</text>
</comment>
<dbReference type="Gene3D" id="3.40.50.720">
    <property type="entry name" value="NAD(P)-binding Rossmann-like Domain"/>
    <property type="match status" value="1"/>
</dbReference>
<dbReference type="FunFam" id="3.40.50.720:FF:000084">
    <property type="entry name" value="Short-chain dehydrogenase reductase"/>
    <property type="match status" value="1"/>
</dbReference>
<dbReference type="AlphaFoldDB" id="A0A9X1HS77"/>
<comment type="similarity">
    <text evidence="1">Belongs to the short-chain dehydrogenases/reductases (SDR) family.</text>
</comment>
<gene>
    <name evidence="3" type="ORF">LDX50_09290</name>
    <name evidence="4" type="ORF">LDX50_15260</name>
    <name evidence="5" type="ORF">LDX50_20980</name>
</gene>
<dbReference type="InterPro" id="IPR020904">
    <property type="entry name" value="Sc_DH/Rdtase_CS"/>
</dbReference>
<evidence type="ECO:0000256" key="2">
    <source>
        <dbReference type="ARBA" id="ARBA00023002"/>
    </source>
</evidence>
<reference evidence="5" key="1">
    <citation type="submission" date="2021-09" db="EMBL/GenBank/DDBJ databases">
        <title>Fulvivirga sp. isolated from coastal sediment.</title>
        <authorList>
            <person name="Yu H."/>
        </authorList>
    </citation>
    <scope>NUCLEOTIDE SEQUENCE</scope>
    <source>
        <strain evidence="5">1062</strain>
    </source>
</reference>
<dbReference type="CDD" id="cd05233">
    <property type="entry name" value="SDR_c"/>
    <property type="match status" value="1"/>
</dbReference>
<keyword evidence="6" id="KW-1185">Reference proteome</keyword>
<evidence type="ECO:0000313" key="6">
    <source>
        <dbReference type="Proteomes" id="UP001139409"/>
    </source>
</evidence>
<dbReference type="EMBL" id="JAIXNE010000004">
    <property type="protein sequence ID" value="MCA6077368.1"/>
    <property type="molecule type" value="Genomic_DNA"/>
</dbReference>